<dbReference type="EnsemblMetazoa" id="ADAC003386-RA">
    <property type="protein sequence ID" value="ADAC003386-PA"/>
    <property type="gene ID" value="ADAC003386"/>
</dbReference>
<feature type="compositionally biased region" description="Basic and acidic residues" evidence="1">
    <location>
        <begin position="404"/>
        <end position="427"/>
    </location>
</feature>
<reference evidence="3" key="4">
    <citation type="submission" date="2015-06" db="UniProtKB">
        <authorList>
            <consortium name="EnsemblMetazoa"/>
        </authorList>
    </citation>
    <scope>IDENTIFICATION</scope>
</reference>
<dbReference type="eggNOG" id="KOG3658">
    <property type="taxonomic scope" value="Eukaryota"/>
</dbReference>
<name>W5JPQ2_ANODA</name>
<dbReference type="STRING" id="43151.W5JPQ2"/>
<dbReference type="PANTHER" id="PTHR45702:SF3">
    <property type="entry name" value="KUZBANIAN-LIKE, ISOFORM A"/>
    <property type="match status" value="1"/>
</dbReference>
<dbReference type="EMBL" id="ADMH02000845">
    <property type="protein sequence ID" value="ETN64860.1"/>
    <property type="molecule type" value="Genomic_DNA"/>
</dbReference>
<reference evidence="2" key="3">
    <citation type="journal article" date="2013" name="Nucleic Acids Res.">
        <title>The genome of Anopheles darlingi, the main neotropical malaria vector.</title>
        <authorList>
            <person name="Marinotti O."/>
            <person name="Cerqueira G.C."/>
            <person name="de Almeida L.G."/>
            <person name="Ferro M.I."/>
            <person name="Loreto E.L."/>
            <person name="Zaha A."/>
            <person name="Teixeira S.M."/>
            <person name="Wespiser A.R."/>
            <person name="Almeida E Silva A."/>
            <person name="Schlindwein A.D."/>
            <person name="Pacheco A.C."/>
            <person name="Silva A.L."/>
            <person name="Graveley B.R."/>
            <person name="Walenz B.P."/>
            <person name="Lima Bde A."/>
            <person name="Ribeiro C.A."/>
            <person name="Nunes-Silva C.G."/>
            <person name="de Carvalho C.R."/>
            <person name="Soares C.M."/>
            <person name="de Menezes C.B."/>
            <person name="Matiolli C."/>
            <person name="Caffrey D."/>
            <person name="Araujo D.A."/>
            <person name="de Oliveira D.M."/>
            <person name="Golenbock D."/>
            <person name="Grisard E.C."/>
            <person name="Fantinatti-Garboggini F."/>
            <person name="de Carvalho F.M."/>
            <person name="Barcellos F.G."/>
            <person name="Prosdocimi F."/>
            <person name="May G."/>
            <person name="Azevedo Junior G.M."/>
            <person name="Guimaraes G.M."/>
            <person name="Goldman G.H."/>
            <person name="Padilha I.Q."/>
            <person name="Batista Jda S."/>
            <person name="Ferro J.A."/>
            <person name="Ribeiro J.M."/>
            <person name="Fietto J.L."/>
            <person name="Dabbas K.M."/>
            <person name="Cerdeira L."/>
            <person name="Agnez-Lima L.F."/>
            <person name="Brocchi M."/>
            <person name="de Carvalho M.O."/>
            <person name="Teixeira Mde M."/>
            <person name="Diniz Maia Mde M."/>
            <person name="Goldman M.H."/>
            <person name="Cruz Schneider M.P."/>
            <person name="Felipe M.S."/>
            <person name="Hungria M."/>
            <person name="Nicolas M.F."/>
            <person name="Pereira M."/>
            <person name="Montes M.A."/>
            <person name="Cantao M.E."/>
            <person name="Vincentz M."/>
            <person name="Rafael M.S."/>
            <person name="Silverman N."/>
            <person name="Stoco P.H."/>
            <person name="Souza R.C."/>
            <person name="Vicentini R."/>
            <person name="Gazzinelli R.T."/>
            <person name="Neves Rde O."/>
            <person name="Silva R."/>
            <person name="Astolfi-Filho S."/>
            <person name="Maciel T.E."/>
            <person name="Urmenyi T.P."/>
            <person name="Tadei W.P."/>
            <person name="Camargo E.P."/>
            <person name="de Vasconcelos A.T."/>
        </authorList>
    </citation>
    <scope>NUCLEOTIDE SEQUENCE</scope>
</reference>
<proteinExistence type="predicted"/>
<evidence type="ECO:0000313" key="3">
    <source>
        <dbReference type="EnsemblMetazoa" id="ADAC003386-PA"/>
    </source>
</evidence>
<gene>
    <name evidence="2" type="ORF">AND_003386</name>
</gene>
<dbReference type="GO" id="GO:0004222">
    <property type="term" value="F:metalloendopeptidase activity"/>
    <property type="evidence" value="ECO:0007669"/>
    <property type="project" value="TreeGrafter"/>
</dbReference>
<dbReference type="VEuPathDB" id="VectorBase:ADAR2_001596"/>
<reference evidence="2 4" key="1">
    <citation type="journal article" date="2010" name="BMC Genomics">
        <title>Combination of measures distinguishes pre-miRNAs from other stem-loops in the genome of the newly sequenced Anopheles darlingi.</title>
        <authorList>
            <person name="Mendes N.D."/>
            <person name="Freitas A.T."/>
            <person name="Vasconcelos A.T."/>
            <person name="Sagot M.F."/>
        </authorList>
    </citation>
    <scope>NUCLEOTIDE SEQUENCE</scope>
</reference>
<evidence type="ECO:0000256" key="1">
    <source>
        <dbReference type="SAM" id="MobiDB-lite"/>
    </source>
</evidence>
<evidence type="ECO:0000313" key="4">
    <source>
        <dbReference type="Proteomes" id="UP000000673"/>
    </source>
</evidence>
<keyword evidence="4" id="KW-1185">Reference proteome</keyword>
<organism evidence="2">
    <name type="scientific">Anopheles darlingi</name>
    <name type="common">Mosquito</name>
    <dbReference type="NCBI Taxonomy" id="43151"/>
    <lineage>
        <taxon>Eukaryota</taxon>
        <taxon>Metazoa</taxon>
        <taxon>Ecdysozoa</taxon>
        <taxon>Arthropoda</taxon>
        <taxon>Hexapoda</taxon>
        <taxon>Insecta</taxon>
        <taxon>Pterygota</taxon>
        <taxon>Neoptera</taxon>
        <taxon>Endopterygota</taxon>
        <taxon>Diptera</taxon>
        <taxon>Nematocera</taxon>
        <taxon>Culicoidea</taxon>
        <taxon>Culicidae</taxon>
        <taxon>Anophelinae</taxon>
        <taxon>Anopheles</taxon>
    </lineage>
</organism>
<dbReference type="AlphaFoldDB" id="W5JPQ2"/>
<feature type="region of interest" description="Disordered" evidence="1">
    <location>
        <begin position="392"/>
        <end position="435"/>
    </location>
</feature>
<sequence length="435" mass="48457">MKTHGTSNSVATVRGDREELVLPDICIQQCGDGRTDQLDADRSTRGICGERSRSAFDDGLRKRVSDGHVLLLLLLSPYQSAPFTVDPQIDAETFREDEALKLQKLQQRVGTKSPTACANGWHAGGVSVTTNNEGSEKHYLPRHRSLEGEPYRVPCNLRTCVSSGLARGLEGFGRGGDEGAPQHVPWKADPSVAPYVVIHLTRNVTRDLSATAGMLFQFIVASGGSDSINPFIRYWEPARFDRGQLDLAHQHHEQHRRRRRSINYEHGSSGYGPANVVRLNFRAHDRRRRSINYEHGSSGYGPANVVRLNFRAHDRNDRLGAYRATDVVPILVVRHVQNPIDNGVLSKEFRLVLREDPRSVFARDVEIENTEGPMDFDVSRIYTGTVEGLTKIPSASASASLPRSPEEVQKEEADNKDDVSSESDRLYEVQQLSKG</sequence>
<dbReference type="GO" id="GO:0006509">
    <property type="term" value="P:membrane protein ectodomain proteolysis"/>
    <property type="evidence" value="ECO:0007669"/>
    <property type="project" value="TreeGrafter"/>
</dbReference>
<dbReference type="PANTHER" id="PTHR45702">
    <property type="entry name" value="ADAM10/ADAM17 METALLOPEPTIDASE FAMILY MEMBER"/>
    <property type="match status" value="1"/>
</dbReference>
<dbReference type="GO" id="GO:0007219">
    <property type="term" value="P:Notch signaling pathway"/>
    <property type="evidence" value="ECO:0007669"/>
    <property type="project" value="TreeGrafter"/>
</dbReference>
<dbReference type="InterPro" id="IPR051489">
    <property type="entry name" value="ADAM_Metalloproteinase"/>
</dbReference>
<accession>W5JPQ2</accession>
<protein>
    <submittedName>
        <fullName evidence="2 3">Uncharacterized protein</fullName>
    </submittedName>
</protein>
<dbReference type="HOGENOM" id="CLU_630415_0_0_1"/>
<dbReference type="GO" id="GO:0005886">
    <property type="term" value="C:plasma membrane"/>
    <property type="evidence" value="ECO:0007669"/>
    <property type="project" value="TreeGrafter"/>
</dbReference>
<feature type="compositionally biased region" description="Low complexity" evidence="1">
    <location>
        <begin position="393"/>
        <end position="403"/>
    </location>
</feature>
<reference evidence="2" key="2">
    <citation type="submission" date="2010-05" db="EMBL/GenBank/DDBJ databases">
        <authorList>
            <person name="Almeida L.G."/>
            <person name="Nicolas M.F."/>
            <person name="Souza R.C."/>
            <person name="Vasconcelos A.T.R."/>
        </authorList>
    </citation>
    <scope>NUCLEOTIDE SEQUENCE</scope>
</reference>
<dbReference type="VEuPathDB" id="VectorBase:ADAC003386"/>
<dbReference type="Proteomes" id="UP000000673">
    <property type="component" value="Unassembled WGS sequence"/>
</dbReference>
<evidence type="ECO:0000313" key="2">
    <source>
        <dbReference type="EMBL" id="ETN64860.1"/>
    </source>
</evidence>